<accession>A0A5C1E5L3</accession>
<feature type="transmembrane region" description="Helical" evidence="7">
    <location>
        <begin position="356"/>
        <end position="381"/>
    </location>
</feature>
<dbReference type="PANTHER" id="PTHR30106">
    <property type="entry name" value="INNER MEMBRANE PROTEIN YEIH-RELATED"/>
    <property type="match status" value="1"/>
</dbReference>
<dbReference type="PANTHER" id="PTHR30106:SF2">
    <property type="entry name" value="UPF0324 INNER MEMBRANE PROTEIN YEIH"/>
    <property type="match status" value="1"/>
</dbReference>
<evidence type="ECO:0000313" key="8">
    <source>
        <dbReference type="EMBL" id="QEL64180.1"/>
    </source>
</evidence>
<comment type="similarity">
    <text evidence="2">Belongs to the UPF0324 family.</text>
</comment>
<keyword evidence="4 7" id="KW-0812">Transmembrane</keyword>
<keyword evidence="3" id="KW-1003">Cell membrane</keyword>
<protein>
    <submittedName>
        <fullName evidence="8">Membrane protein</fullName>
    </submittedName>
</protein>
<sequence length="382" mass="37980">MSAPANSSVSVAPASRAARSLAAIPGLALTLALGLGALLLARQPAVQGWGLSALTLAIVAGIFIGNTVFAPVERLAAPGVGVAKQTLLRAGIVLYGLRLTFQDIAAVGTAGLVVDALVVALTFALALQLGTRWLGLNRRQAALIGAGSAICGAAAVLATAPVVASAHTAQDEAHGASPHESPLADQVAVAVATVVVFGTLAMFAYPALYAALAHWGWAVSPEAFGLYTGATVHEVAQVVAAGRAIGPDAAATAVIAKMLRVMMLAPFLVILAGLFAGGANTDSGNAGGRGAAVLRAFPWFALGFVALAGFNSLDLLPATVKGGLIVADDLLLATAMGALGLTTRFSAIRRAGPRPLLLAGLLALWLVAGGGALTALALHLAG</sequence>
<gene>
    <name evidence="8" type="ORF">OTERR_07040</name>
</gene>
<dbReference type="Proteomes" id="UP000323671">
    <property type="component" value="Chromosome"/>
</dbReference>
<dbReference type="KEGG" id="otr:OTERR_07040"/>
<dbReference type="Pfam" id="PF03601">
    <property type="entry name" value="Cons_hypoth698"/>
    <property type="match status" value="1"/>
</dbReference>
<dbReference type="RefSeq" id="WP_149424882.1">
    <property type="nucleotide sequence ID" value="NZ_CP022579.1"/>
</dbReference>
<feature type="transmembrane region" description="Helical" evidence="7">
    <location>
        <begin position="141"/>
        <end position="167"/>
    </location>
</feature>
<dbReference type="EMBL" id="CP022579">
    <property type="protein sequence ID" value="QEL64180.1"/>
    <property type="molecule type" value="Genomic_DNA"/>
</dbReference>
<proteinExistence type="inferred from homology"/>
<feature type="transmembrane region" description="Helical" evidence="7">
    <location>
        <begin position="292"/>
        <end position="310"/>
    </location>
</feature>
<keyword evidence="5 7" id="KW-1133">Transmembrane helix</keyword>
<feature type="transmembrane region" description="Helical" evidence="7">
    <location>
        <begin position="104"/>
        <end position="129"/>
    </location>
</feature>
<dbReference type="InterPro" id="IPR004630">
    <property type="entry name" value="UPF0324_YeiH-like"/>
</dbReference>
<evidence type="ECO:0000256" key="3">
    <source>
        <dbReference type="ARBA" id="ARBA00022475"/>
    </source>
</evidence>
<evidence type="ECO:0000256" key="2">
    <source>
        <dbReference type="ARBA" id="ARBA00007977"/>
    </source>
</evidence>
<evidence type="ECO:0000256" key="7">
    <source>
        <dbReference type="SAM" id="Phobius"/>
    </source>
</evidence>
<evidence type="ECO:0000256" key="1">
    <source>
        <dbReference type="ARBA" id="ARBA00004651"/>
    </source>
</evidence>
<keyword evidence="6 7" id="KW-0472">Membrane</keyword>
<evidence type="ECO:0000256" key="6">
    <source>
        <dbReference type="ARBA" id="ARBA00023136"/>
    </source>
</evidence>
<dbReference type="AlphaFoldDB" id="A0A5C1E5L3"/>
<dbReference type="GO" id="GO:0005886">
    <property type="term" value="C:plasma membrane"/>
    <property type="evidence" value="ECO:0007669"/>
    <property type="project" value="UniProtKB-SubCell"/>
</dbReference>
<reference evidence="8 9" key="1">
    <citation type="submission" date="2017-07" db="EMBL/GenBank/DDBJ databases">
        <title>Complete genome sequence of Oryzomicrobium terrae TPP412.</title>
        <authorList>
            <person name="Chiu L.-W."/>
            <person name="Lo K.-J."/>
            <person name="Tsai Y.-M."/>
            <person name="Lin S.-S."/>
            <person name="Kuo C.-H."/>
            <person name="Liu C.-T."/>
        </authorList>
    </citation>
    <scope>NUCLEOTIDE SEQUENCE [LARGE SCALE GENOMIC DNA]</scope>
    <source>
        <strain evidence="8 9">TPP412</strain>
    </source>
</reference>
<feature type="transmembrane region" description="Helical" evidence="7">
    <location>
        <begin position="187"/>
        <end position="212"/>
    </location>
</feature>
<keyword evidence="9" id="KW-1185">Reference proteome</keyword>
<feature type="transmembrane region" description="Helical" evidence="7">
    <location>
        <begin position="258"/>
        <end position="280"/>
    </location>
</feature>
<evidence type="ECO:0000256" key="4">
    <source>
        <dbReference type="ARBA" id="ARBA00022692"/>
    </source>
</evidence>
<feature type="transmembrane region" description="Helical" evidence="7">
    <location>
        <begin position="20"/>
        <end position="41"/>
    </location>
</feature>
<name>A0A5C1E5L3_9RHOO</name>
<evidence type="ECO:0000313" key="9">
    <source>
        <dbReference type="Proteomes" id="UP000323671"/>
    </source>
</evidence>
<comment type="subcellular location">
    <subcellularLocation>
        <location evidence="1">Cell membrane</location>
        <topology evidence="1">Multi-pass membrane protein</topology>
    </subcellularLocation>
</comment>
<evidence type="ECO:0000256" key="5">
    <source>
        <dbReference type="ARBA" id="ARBA00022989"/>
    </source>
</evidence>
<feature type="transmembrane region" description="Helical" evidence="7">
    <location>
        <begin position="48"/>
        <end position="69"/>
    </location>
</feature>
<dbReference type="InterPro" id="IPR018383">
    <property type="entry name" value="UPF0324_pro"/>
</dbReference>
<organism evidence="8 9">
    <name type="scientific">Oryzomicrobium terrae</name>
    <dbReference type="NCBI Taxonomy" id="1735038"/>
    <lineage>
        <taxon>Bacteria</taxon>
        <taxon>Pseudomonadati</taxon>
        <taxon>Pseudomonadota</taxon>
        <taxon>Betaproteobacteria</taxon>
        <taxon>Rhodocyclales</taxon>
        <taxon>Rhodocyclaceae</taxon>
        <taxon>Oryzomicrobium</taxon>
    </lineage>
</organism>
<dbReference type="NCBIfam" id="TIGR00698">
    <property type="entry name" value="YeiH family putative sulfate export transporter"/>
    <property type="match status" value="1"/>
</dbReference>